<dbReference type="EMBL" id="ANJA01001926">
    <property type="protein sequence ID" value="ETO73298.1"/>
    <property type="molecule type" value="Genomic_DNA"/>
</dbReference>
<proteinExistence type="predicted"/>
<reference evidence="1 2" key="1">
    <citation type="submission" date="2013-11" db="EMBL/GenBank/DDBJ databases">
        <title>The Genome Sequence of Phytophthora parasitica P1976.</title>
        <authorList>
            <consortium name="The Broad Institute Genomics Platform"/>
            <person name="Russ C."/>
            <person name="Tyler B."/>
            <person name="Panabieres F."/>
            <person name="Shan W."/>
            <person name="Tripathy S."/>
            <person name="Grunwald N."/>
            <person name="Machado M."/>
            <person name="Johnson C.S."/>
            <person name="Walker B."/>
            <person name="Young S."/>
            <person name="Zeng Q."/>
            <person name="Gargeya S."/>
            <person name="Fitzgerald M."/>
            <person name="Haas B."/>
            <person name="Abouelleil A."/>
            <person name="Allen A.W."/>
            <person name="Alvarado L."/>
            <person name="Arachchi H.M."/>
            <person name="Berlin A.M."/>
            <person name="Chapman S.B."/>
            <person name="Gainer-Dewar J."/>
            <person name="Goldberg J."/>
            <person name="Griggs A."/>
            <person name="Gujja S."/>
            <person name="Hansen M."/>
            <person name="Howarth C."/>
            <person name="Imamovic A."/>
            <person name="Ireland A."/>
            <person name="Larimer J."/>
            <person name="McCowan C."/>
            <person name="Murphy C."/>
            <person name="Pearson M."/>
            <person name="Poon T.W."/>
            <person name="Priest M."/>
            <person name="Roberts A."/>
            <person name="Saif S."/>
            <person name="Shea T."/>
            <person name="Sisk P."/>
            <person name="Sykes S."/>
            <person name="Wortman J."/>
            <person name="Nusbaum C."/>
            <person name="Birren B."/>
        </authorList>
    </citation>
    <scope>NUCLEOTIDE SEQUENCE [LARGE SCALE GENOMIC DNA]</scope>
    <source>
        <strain evidence="1 2">P1976</strain>
    </source>
</reference>
<protein>
    <submittedName>
        <fullName evidence="1">Uncharacterized protein</fullName>
    </submittedName>
</protein>
<comment type="caution">
    <text evidence="1">The sequence shown here is derived from an EMBL/GenBank/DDBJ whole genome shotgun (WGS) entry which is preliminary data.</text>
</comment>
<evidence type="ECO:0000313" key="1">
    <source>
        <dbReference type="EMBL" id="ETO73298.1"/>
    </source>
</evidence>
<dbReference type="Proteomes" id="UP000028582">
    <property type="component" value="Unassembled WGS sequence"/>
</dbReference>
<gene>
    <name evidence="1" type="ORF">F444_10740</name>
</gene>
<organism evidence="1 2">
    <name type="scientific">Phytophthora nicotianae P1976</name>
    <dbReference type="NCBI Taxonomy" id="1317066"/>
    <lineage>
        <taxon>Eukaryota</taxon>
        <taxon>Sar</taxon>
        <taxon>Stramenopiles</taxon>
        <taxon>Oomycota</taxon>
        <taxon>Peronosporomycetes</taxon>
        <taxon>Peronosporales</taxon>
        <taxon>Peronosporaceae</taxon>
        <taxon>Phytophthora</taxon>
    </lineage>
</organism>
<name>A0A081A337_PHYNI</name>
<dbReference type="AlphaFoldDB" id="A0A081A337"/>
<evidence type="ECO:0000313" key="2">
    <source>
        <dbReference type="Proteomes" id="UP000028582"/>
    </source>
</evidence>
<accession>A0A081A337</accession>
<sequence>MHLNISLQTFSPSCDPAQHTGALRSTKWSASELAPFGFTLGCQLHGGEQGASFASLRVARG</sequence>